<accession>A0A4U6TQ94</accession>
<feature type="compositionally biased region" description="Basic and acidic residues" evidence="1">
    <location>
        <begin position="284"/>
        <end position="296"/>
    </location>
</feature>
<keyword evidence="3" id="KW-1185">Reference proteome</keyword>
<dbReference type="PANTHER" id="PTHR33075:SF7">
    <property type="entry name" value="OS02G0303350 PROTEIN"/>
    <property type="match status" value="1"/>
</dbReference>
<dbReference type="AlphaFoldDB" id="A0A4U6TQ94"/>
<proteinExistence type="predicted"/>
<feature type="region of interest" description="Disordered" evidence="1">
    <location>
        <begin position="515"/>
        <end position="554"/>
    </location>
</feature>
<protein>
    <submittedName>
        <fullName evidence="2">Uncharacterized protein</fullName>
    </submittedName>
</protein>
<dbReference type="EMBL" id="CM016558">
    <property type="protein sequence ID" value="TKW02809.1"/>
    <property type="molecule type" value="Genomic_DNA"/>
</dbReference>
<dbReference type="PANTHER" id="PTHR33075">
    <property type="entry name" value="OS02G0499800 PROTEIN"/>
    <property type="match status" value="1"/>
</dbReference>
<evidence type="ECO:0000256" key="1">
    <source>
        <dbReference type="SAM" id="MobiDB-lite"/>
    </source>
</evidence>
<feature type="compositionally biased region" description="Basic and acidic residues" evidence="1">
    <location>
        <begin position="611"/>
        <end position="627"/>
    </location>
</feature>
<name>A0A4U6TQ94_SETVI</name>
<sequence length="634" mass="70701">MAFLNVDPVPMMLPGFHRVLVQGRPKYSRVVIPRTPPANEDLTIVTITDPPPGLLEGLYELRVTDIQKSPFHRAQAFVRMCRVIDREALHNRGPNARRVLFNNECWLMLIGYPVDTRGVEDIRDTIKSFGRLICWQKDNVLARVIVKARVTDLEDIPHYLVLSEGDDFEGISHTVQVEIMQQTMLGGQLQDEDIPPPGIEGNFIFPGIGLAQPQNGNFQQQQQQQQFQMENVQPNAVPDLNDLLDDVEGPDVDEHQDNEWEAQQDVNDLDLGLSVLMGSSSHSTDPESSMRSESSVKPKTLSDIQVTQVQEVNELGGHFLVDDDDFFPDFVPAQQQQAHGPIPDLNVAAQGEVDHSDHMIVDNAGQVTLQAEEGGHQALALNGSPNDQRHNMHLDINIALLPSIQADPGWMMHEKTVRNSTGPPADLYRLWARYFSPVQGAEEVISIPLDWVVFFTVKLLSPSHFHWAKSFLSSQAWKFLIFVSHQSSVLTFNLPSVCPPNAEVQCLSSLDNNIDPNTQATKGRSSKTPIVETEARRSPRLKAKNGGFKNQGRPSKNCLACASTPPTLSLDLIQTMGSDLCKINTETLEVMTKPNPSRTKHAIGNRKVVSTKKERAKEKKEEQDAKGTFKRSKA</sequence>
<dbReference type="Gramene" id="TKW02809">
    <property type="protein sequence ID" value="TKW02809"/>
    <property type="gene ID" value="SEVIR_7G037500v2"/>
</dbReference>
<reference evidence="2" key="1">
    <citation type="submission" date="2019-03" db="EMBL/GenBank/DDBJ databases">
        <title>WGS assembly of Setaria viridis.</title>
        <authorList>
            <person name="Huang P."/>
            <person name="Jenkins J."/>
            <person name="Grimwood J."/>
            <person name="Barry K."/>
            <person name="Healey A."/>
            <person name="Mamidi S."/>
            <person name="Sreedasyam A."/>
            <person name="Shu S."/>
            <person name="Feldman M."/>
            <person name="Wu J."/>
            <person name="Yu Y."/>
            <person name="Chen C."/>
            <person name="Johnson J."/>
            <person name="Rokhsar D."/>
            <person name="Baxter I."/>
            <person name="Schmutz J."/>
            <person name="Brutnell T."/>
            <person name="Kellogg E."/>
        </authorList>
    </citation>
    <scope>NUCLEOTIDE SEQUENCE [LARGE SCALE GENOMIC DNA]</scope>
</reference>
<dbReference type="OMA" id="HLDINIA"/>
<dbReference type="Proteomes" id="UP000298652">
    <property type="component" value="Chromosome 7"/>
</dbReference>
<feature type="region of interest" description="Disordered" evidence="1">
    <location>
        <begin position="277"/>
        <end position="301"/>
    </location>
</feature>
<feature type="region of interest" description="Disordered" evidence="1">
    <location>
        <begin position="594"/>
        <end position="634"/>
    </location>
</feature>
<gene>
    <name evidence="2" type="ORF">SEVIR_7G037500v2</name>
</gene>
<organism evidence="2 3">
    <name type="scientific">Setaria viridis</name>
    <name type="common">Green bristlegrass</name>
    <name type="synonym">Setaria italica subsp. viridis</name>
    <dbReference type="NCBI Taxonomy" id="4556"/>
    <lineage>
        <taxon>Eukaryota</taxon>
        <taxon>Viridiplantae</taxon>
        <taxon>Streptophyta</taxon>
        <taxon>Embryophyta</taxon>
        <taxon>Tracheophyta</taxon>
        <taxon>Spermatophyta</taxon>
        <taxon>Magnoliopsida</taxon>
        <taxon>Liliopsida</taxon>
        <taxon>Poales</taxon>
        <taxon>Poaceae</taxon>
        <taxon>PACMAD clade</taxon>
        <taxon>Panicoideae</taxon>
        <taxon>Panicodae</taxon>
        <taxon>Paniceae</taxon>
        <taxon>Cenchrinae</taxon>
        <taxon>Setaria</taxon>
    </lineage>
</organism>
<feature type="compositionally biased region" description="Polar residues" evidence="1">
    <location>
        <begin position="515"/>
        <end position="528"/>
    </location>
</feature>
<evidence type="ECO:0000313" key="3">
    <source>
        <dbReference type="Proteomes" id="UP000298652"/>
    </source>
</evidence>
<evidence type="ECO:0000313" key="2">
    <source>
        <dbReference type="EMBL" id="TKW02809.1"/>
    </source>
</evidence>